<dbReference type="InterPro" id="IPR050158">
    <property type="entry name" value="Ubiquitin_ubiquitin-like"/>
</dbReference>
<name>A0A1B0G3R7_GLOMM</name>
<dbReference type="InterPro" id="IPR019954">
    <property type="entry name" value="Ubiquitin_CS"/>
</dbReference>
<dbReference type="PROSITE" id="PS50053">
    <property type="entry name" value="UBIQUITIN_2"/>
    <property type="match status" value="3"/>
</dbReference>
<proteinExistence type="predicted"/>
<keyword evidence="3" id="KW-1185">Reference proteome</keyword>
<dbReference type="InterPro" id="IPR029071">
    <property type="entry name" value="Ubiquitin-like_domsf"/>
</dbReference>
<dbReference type="VEuPathDB" id="VectorBase:GMOY007966"/>
<dbReference type="EnsemblMetazoa" id="GMOY007966-RA">
    <property type="protein sequence ID" value="GMOY007966-PA"/>
    <property type="gene ID" value="GMOY007966"/>
</dbReference>
<dbReference type="Pfam" id="PF00240">
    <property type="entry name" value="ubiquitin"/>
    <property type="match status" value="3"/>
</dbReference>
<reference evidence="2" key="1">
    <citation type="submission" date="2020-05" db="UniProtKB">
        <authorList>
            <consortium name="EnsemblMetazoa"/>
        </authorList>
    </citation>
    <scope>IDENTIFICATION</scope>
    <source>
        <strain evidence="2">Yale</strain>
    </source>
</reference>
<dbReference type="InterPro" id="IPR019956">
    <property type="entry name" value="Ubiquitin_dom"/>
</dbReference>
<evidence type="ECO:0000313" key="2">
    <source>
        <dbReference type="EnsemblMetazoa" id="GMOY007966-PA"/>
    </source>
</evidence>
<dbReference type="PRINTS" id="PR00348">
    <property type="entry name" value="UBIQUITIN"/>
</dbReference>
<dbReference type="PhylomeDB" id="A0A1B0G3R7"/>
<protein>
    <recommendedName>
        <fullName evidence="1">Ubiquitin-like domain-containing protein</fullName>
    </recommendedName>
</protein>
<dbReference type="Gene3D" id="3.10.20.90">
    <property type="entry name" value="Phosphatidylinositol 3-kinase Catalytic Subunit, Chain A, domain 1"/>
    <property type="match status" value="3"/>
</dbReference>
<dbReference type="FunFam" id="3.10.20.90:FF:000160">
    <property type="entry name" value="Polyubiquitin-C"/>
    <property type="match status" value="3"/>
</dbReference>
<feature type="domain" description="Ubiquitin-like" evidence="1">
    <location>
        <begin position="212"/>
        <end position="290"/>
    </location>
</feature>
<accession>A0A1B0G3R7</accession>
<dbReference type="SMART" id="SM00213">
    <property type="entry name" value="UBQ"/>
    <property type="match status" value="3"/>
</dbReference>
<sequence length="291" mass="33618">MQIFVETPKGNTLTLDVKPTESIETIKSKIQDMDGVIPPNQRRLIYAGKQLEDDFSLMDYNIQKFSTLYLILRLLGGVEIYVKTRQNKTIVLEVESSDTVKYIKAKIEDKEVIPLDQQCLIFDGKQLEDDRTLSEYNIEKESTLQVILRLRGGTKIFVKTLIGRNIRPNIARTDRIPSKQQCLIYDRKRWAYGHNICTCNTREPLAIIRFCIYVMISKFSTLSGKTIALQVELTDTIEKVKTKIQEEQGVPYDLQRLIFAGKQLQDDFAISDYNIYNHPTLYLVLRLRGGI</sequence>
<evidence type="ECO:0000313" key="3">
    <source>
        <dbReference type="Proteomes" id="UP000092444"/>
    </source>
</evidence>
<dbReference type="AlphaFoldDB" id="A0A1B0G3R7"/>
<dbReference type="Proteomes" id="UP000092444">
    <property type="component" value="Unassembled WGS sequence"/>
</dbReference>
<dbReference type="EMBL" id="CCAG010016703">
    <property type="status" value="NOT_ANNOTATED_CDS"/>
    <property type="molecule type" value="Genomic_DNA"/>
</dbReference>
<dbReference type="InterPro" id="IPR000626">
    <property type="entry name" value="Ubiquitin-like_dom"/>
</dbReference>
<organism evidence="2 3">
    <name type="scientific">Glossina morsitans morsitans</name>
    <name type="common">Savannah tsetse fly</name>
    <dbReference type="NCBI Taxonomy" id="37546"/>
    <lineage>
        <taxon>Eukaryota</taxon>
        <taxon>Metazoa</taxon>
        <taxon>Ecdysozoa</taxon>
        <taxon>Arthropoda</taxon>
        <taxon>Hexapoda</taxon>
        <taxon>Insecta</taxon>
        <taxon>Pterygota</taxon>
        <taxon>Neoptera</taxon>
        <taxon>Endopterygota</taxon>
        <taxon>Diptera</taxon>
        <taxon>Brachycera</taxon>
        <taxon>Muscomorpha</taxon>
        <taxon>Hippoboscoidea</taxon>
        <taxon>Glossinidae</taxon>
        <taxon>Glossina</taxon>
    </lineage>
</organism>
<feature type="domain" description="Ubiquitin-like" evidence="1">
    <location>
        <begin position="1"/>
        <end position="77"/>
    </location>
</feature>
<dbReference type="PROSITE" id="PS00299">
    <property type="entry name" value="UBIQUITIN_1"/>
    <property type="match status" value="2"/>
</dbReference>
<feature type="domain" description="Ubiquitin-like" evidence="1">
    <location>
        <begin position="78"/>
        <end position="153"/>
    </location>
</feature>
<dbReference type="SUPFAM" id="SSF54236">
    <property type="entry name" value="Ubiquitin-like"/>
    <property type="match status" value="3"/>
</dbReference>
<evidence type="ECO:0000259" key="1">
    <source>
        <dbReference type="PROSITE" id="PS50053"/>
    </source>
</evidence>
<dbReference type="PANTHER" id="PTHR10666">
    <property type="entry name" value="UBIQUITIN"/>
    <property type="match status" value="1"/>
</dbReference>
<dbReference type="STRING" id="37546.A0A1B0G3R7"/>